<feature type="region of interest" description="Disordered" evidence="2">
    <location>
        <begin position="198"/>
        <end position="236"/>
    </location>
</feature>
<accession>A0A9K3N3M4</accession>
<proteinExistence type="predicted"/>
<feature type="coiled-coil region" evidence="1">
    <location>
        <begin position="19"/>
        <end position="60"/>
    </location>
</feature>
<dbReference type="Gramene" id="mRNA:HanXRQr2_Chr10g0426321">
    <property type="protein sequence ID" value="mRNA:HanXRQr2_Chr10g0426321"/>
    <property type="gene ID" value="HanXRQr2_Chr10g0426321"/>
</dbReference>
<evidence type="ECO:0000313" key="4">
    <source>
        <dbReference type="Proteomes" id="UP000215914"/>
    </source>
</evidence>
<keyword evidence="1" id="KW-0175">Coiled coil</keyword>
<keyword evidence="4" id="KW-1185">Reference proteome</keyword>
<reference evidence="3" key="2">
    <citation type="submission" date="2020-06" db="EMBL/GenBank/DDBJ databases">
        <title>Helianthus annuus Genome sequencing and assembly Release 2.</title>
        <authorList>
            <person name="Gouzy J."/>
            <person name="Langlade N."/>
            <person name="Munos S."/>
        </authorList>
    </citation>
    <scope>NUCLEOTIDE SEQUENCE</scope>
    <source>
        <tissue evidence="3">Leaves</tissue>
    </source>
</reference>
<evidence type="ECO:0000256" key="2">
    <source>
        <dbReference type="SAM" id="MobiDB-lite"/>
    </source>
</evidence>
<sequence>MEVELSEAKVQLSTKDKDLQAKDVEIAELKRRLDEQIDRCESLEIDLEAEKVKAIDAEEARAVSTAALNVAQTNYSEAQGIVDTLVSEAEWMRTRGIVLVANSILNAGELDRAVAALTDAARAVGHRGGYLECADHVERMLGQEFDTSHCSVTEQADAALASAENSYDNLSLPIMDLVVSALKKDDWCQRLKAILDPPITVESSDEEAAGDDGGGDDDGDDGEGNEDDDGEKNEDK</sequence>
<feature type="compositionally biased region" description="Acidic residues" evidence="2">
    <location>
        <begin position="203"/>
        <end position="236"/>
    </location>
</feature>
<evidence type="ECO:0000256" key="1">
    <source>
        <dbReference type="SAM" id="Coils"/>
    </source>
</evidence>
<evidence type="ECO:0000313" key="3">
    <source>
        <dbReference type="EMBL" id="KAF5785243.1"/>
    </source>
</evidence>
<dbReference type="AlphaFoldDB" id="A0A9K3N3M4"/>
<dbReference type="Proteomes" id="UP000215914">
    <property type="component" value="Unassembled WGS sequence"/>
</dbReference>
<dbReference type="PANTHER" id="PTHR31099">
    <property type="entry name" value="OS06G0165300 PROTEIN"/>
    <property type="match status" value="1"/>
</dbReference>
<protein>
    <submittedName>
        <fullName evidence="3">Uncharacterized protein</fullName>
    </submittedName>
</protein>
<reference evidence="3" key="1">
    <citation type="journal article" date="2017" name="Nature">
        <title>The sunflower genome provides insights into oil metabolism, flowering and Asterid evolution.</title>
        <authorList>
            <person name="Badouin H."/>
            <person name="Gouzy J."/>
            <person name="Grassa C.J."/>
            <person name="Murat F."/>
            <person name="Staton S.E."/>
            <person name="Cottret L."/>
            <person name="Lelandais-Briere C."/>
            <person name="Owens G.L."/>
            <person name="Carrere S."/>
            <person name="Mayjonade B."/>
            <person name="Legrand L."/>
            <person name="Gill N."/>
            <person name="Kane N.C."/>
            <person name="Bowers J.E."/>
            <person name="Hubner S."/>
            <person name="Bellec A."/>
            <person name="Berard A."/>
            <person name="Berges H."/>
            <person name="Blanchet N."/>
            <person name="Boniface M.C."/>
            <person name="Brunel D."/>
            <person name="Catrice O."/>
            <person name="Chaidir N."/>
            <person name="Claudel C."/>
            <person name="Donnadieu C."/>
            <person name="Faraut T."/>
            <person name="Fievet G."/>
            <person name="Helmstetter N."/>
            <person name="King M."/>
            <person name="Knapp S.J."/>
            <person name="Lai Z."/>
            <person name="Le Paslier M.C."/>
            <person name="Lippi Y."/>
            <person name="Lorenzon L."/>
            <person name="Mandel J.R."/>
            <person name="Marage G."/>
            <person name="Marchand G."/>
            <person name="Marquand E."/>
            <person name="Bret-Mestries E."/>
            <person name="Morien E."/>
            <person name="Nambeesan S."/>
            <person name="Nguyen T."/>
            <person name="Pegot-Espagnet P."/>
            <person name="Pouilly N."/>
            <person name="Raftis F."/>
            <person name="Sallet E."/>
            <person name="Schiex T."/>
            <person name="Thomas J."/>
            <person name="Vandecasteele C."/>
            <person name="Vares D."/>
            <person name="Vear F."/>
            <person name="Vautrin S."/>
            <person name="Crespi M."/>
            <person name="Mangin B."/>
            <person name="Burke J.M."/>
            <person name="Salse J."/>
            <person name="Munos S."/>
            <person name="Vincourt P."/>
            <person name="Rieseberg L.H."/>
            <person name="Langlade N.B."/>
        </authorList>
    </citation>
    <scope>NUCLEOTIDE SEQUENCE</scope>
    <source>
        <tissue evidence="3">Leaves</tissue>
    </source>
</reference>
<gene>
    <name evidence="3" type="ORF">HanXRQr2_Chr10g0426321</name>
</gene>
<comment type="caution">
    <text evidence="3">The sequence shown here is derived from an EMBL/GenBank/DDBJ whole genome shotgun (WGS) entry which is preliminary data.</text>
</comment>
<dbReference type="EMBL" id="MNCJ02000325">
    <property type="protein sequence ID" value="KAF5785243.1"/>
    <property type="molecule type" value="Genomic_DNA"/>
</dbReference>
<organism evidence="3 4">
    <name type="scientific">Helianthus annuus</name>
    <name type="common">Common sunflower</name>
    <dbReference type="NCBI Taxonomy" id="4232"/>
    <lineage>
        <taxon>Eukaryota</taxon>
        <taxon>Viridiplantae</taxon>
        <taxon>Streptophyta</taxon>
        <taxon>Embryophyta</taxon>
        <taxon>Tracheophyta</taxon>
        <taxon>Spermatophyta</taxon>
        <taxon>Magnoliopsida</taxon>
        <taxon>eudicotyledons</taxon>
        <taxon>Gunneridae</taxon>
        <taxon>Pentapetalae</taxon>
        <taxon>asterids</taxon>
        <taxon>campanulids</taxon>
        <taxon>Asterales</taxon>
        <taxon>Asteraceae</taxon>
        <taxon>Asteroideae</taxon>
        <taxon>Heliantheae alliance</taxon>
        <taxon>Heliantheae</taxon>
        <taxon>Helianthus</taxon>
    </lineage>
</organism>
<name>A0A9K3N3M4_HELAN</name>
<dbReference type="PANTHER" id="PTHR31099:SF36">
    <property type="entry name" value="PARAMYOSIN-LIKE"/>
    <property type="match status" value="1"/>
</dbReference>